<protein>
    <submittedName>
        <fullName evidence="1">Uncharacterized protein</fullName>
    </submittedName>
</protein>
<gene>
    <name evidence="1" type="ORF">D1115_08985</name>
</gene>
<sequence>MVKFATAEPHTQTINRLINEWAEKFVDNFEPLKMLAIEGKYLSFKLFTKDHNDFILMNFVETDEQDYFGEIQVSRADEKCYMPIYKTETGITVNQDATSAEIKMTDIISFIAQFCSPTE</sequence>
<evidence type="ECO:0000313" key="1">
    <source>
        <dbReference type="EMBL" id="AXY01290.1"/>
    </source>
</evidence>
<accession>A0ABM6YUE6</accession>
<dbReference type="Proteomes" id="UP000262832">
    <property type="component" value="Chromosome I"/>
</dbReference>
<reference evidence="1 2" key="1">
    <citation type="submission" date="2018-08" db="EMBL/GenBank/DDBJ databases">
        <title>Genomic taxonomy of the Vibrionaceae family.</title>
        <authorList>
            <person name="Gomez-Gil B."/>
            <person name="Tanaka M."/>
            <person name="Sawabe T."/>
            <person name="Enciso-Ibarra K."/>
        </authorList>
    </citation>
    <scope>NUCLEOTIDE SEQUENCE [LARGE SCALE GENOMIC DNA]</scope>
    <source>
        <strain evidence="1 2">CAIM 1831</strain>
    </source>
</reference>
<keyword evidence="2" id="KW-1185">Reference proteome</keyword>
<name>A0ABM6YUE6_9VIBR</name>
<evidence type="ECO:0000313" key="2">
    <source>
        <dbReference type="Proteomes" id="UP000262832"/>
    </source>
</evidence>
<proteinExistence type="predicted"/>
<dbReference type="EMBL" id="CP032093">
    <property type="protein sequence ID" value="AXY01290.1"/>
    <property type="molecule type" value="Genomic_DNA"/>
</dbReference>
<organism evidence="1 2">
    <name type="scientific">Vibrio alfacsensis</name>
    <dbReference type="NCBI Taxonomy" id="1074311"/>
    <lineage>
        <taxon>Bacteria</taxon>
        <taxon>Pseudomonadati</taxon>
        <taxon>Pseudomonadota</taxon>
        <taxon>Gammaproteobacteria</taxon>
        <taxon>Vibrionales</taxon>
        <taxon>Vibrionaceae</taxon>
        <taxon>Vibrio</taxon>
    </lineage>
</organism>